<sequence>MKKLILPILLSLAACTSNPKEKKATDTTKHVSITSTKVTPAKPAPEHTDTLQFIHFDGNGDYWDAFFINAQKDTLRLVTDEELTDKLLGKLLQVKWRTDTLSSAGDGERPYEDKRLTGFKELPGKPFAKPLTEQMALQAVKDLEEIKSNADRVNVSEKPTADKRYYQVETSTEADGHLSRFQTFRVYFYPQYEIKVYNPADETEMSLEAWRKSQ</sequence>
<gene>
    <name evidence="1" type="ORF">QE417_001565</name>
</gene>
<dbReference type="Proteomes" id="UP001258315">
    <property type="component" value="Unassembled WGS sequence"/>
</dbReference>
<comment type="caution">
    <text evidence="1">The sequence shown here is derived from an EMBL/GenBank/DDBJ whole genome shotgun (WGS) entry which is preliminary data.</text>
</comment>
<accession>A0ABU3GRU0</accession>
<dbReference type="RefSeq" id="WP_311949023.1">
    <property type="nucleotide sequence ID" value="NZ_JAVLVU010000001.1"/>
</dbReference>
<organism evidence="1 2">
    <name type="scientific">Mucilaginibacter terrae</name>
    <dbReference type="NCBI Taxonomy" id="1955052"/>
    <lineage>
        <taxon>Bacteria</taxon>
        <taxon>Pseudomonadati</taxon>
        <taxon>Bacteroidota</taxon>
        <taxon>Sphingobacteriia</taxon>
        <taxon>Sphingobacteriales</taxon>
        <taxon>Sphingobacteriaceae</taxon>
        <taxon>Mucilaginibacter</taxon>
    </lineage>
</organism>
<keyword evidence="2" id="KW-1185">Reference proteome</keyword>
<name>A0ABU3GRU0_9SPHI</name>
<dbReference type="EMBL" id="JAVLVU010000001">
    <property type="protein sequence ID" value="MDT3402493.1"/>
    <property type="molecule type" value="Genomic_DNA"/>
</dbReference>
<protein>
    <recommendedName>
        <fullName evidence="3">Lipoprotein</fullName>
    </recommendedName>
</protein>
<dbReference type="PROSITE" id="PS51257">
    <property type="entry name" value="PROKAR_LIPOPROTEIN"/>
    <property type="match status" value="1"/>
</dbReference>
<evidence type="ECO:0000313" key="2">
    <source>
        <dbReference type="Proteomes" id="UP001258315"/>
    </source>
</evidence>
<evidence type="ECO:0008006" key="3">
    <source>
        <dbReference type="Google" id="ProtNLM"/>
    </source>
</evidence>
<reference evidence="2" key="1">
    <citation type="submission" date="2023-07" db="EMBL/GenBank/DDBJ databases">
        <title>Functional and genomic diversity of the sorghum phyllosphere microbiome.</title>
        <authorList>
            <person name="Shade A."/>
        </authorList>
    </citation>
    <scope>NUCLEOTIDE SEQUENCE [LARGE SCALE GENOMIC DNA]</scope>
    <source>
        <strain evidence="2">SORGH_AS_0422</strain>
    </source>
</reference>
<proteinExistence type="predicted"/>
<evidence type="ECO:0000313" key="1">
    <source>
        <dbReference type="EMBL" id="MDT3402493.1"/>
    </source>
</evidence>